<reference evidence="2 3" key="1">
    <citation type="submission" date="2020-04" db="EMBL/GenBank/DDBJ databases">
        <authorList>
            <person name="De Canck E."/>
        </authorList>
    </citation>
    <scope>NUCLEOTIDE SEQUENCE [LARGE SCALE GENOMIC DNA]</scope>
    <source>
        <strain evidence="2 3">LMG 24238</strain>
    </source>
</reference>
<evidence type="ECO:0000313" key="2">
    <source>
        <dbReference type="EMBL" id="CAB3693901.1"/>
    </source>
</evidence>
<accession>A0A6J5B827</accession>
<dbReference type="AlphaFoldDB" id="A0A6J5B827"/>
<keyword evidence="3" id="KW-1185">Reference proteome</keyword>
<protein>
    <submittedName>
        <fullName evidence="2">Uncharacterized protein</fullName>
    </submittedName>
</protein>
<proteinExistence type="predicted"/>
<dbReference type="EMBL" id="CADIKC010000004">
    <property type="protein sequence ID" value="CAB3693901.1"/>
    <property type="molecule type" value="Genomic_DNA"/>
</dbReference>
<gene>
    <name evidence="2" type="ORF">LMG24238_03260</name>
</gene>
<dbReference type="Proteomes" id="UP000494255">
    <property type="component" value="Unassembled WGS sequence"/>
</dbReference>
<sequence>MPIKTWAGTGTSHGVLHWLDGPFAQGRNTPVAWRMQPCFWQFRPTKNVTRSIADEMGSASTKSTKKSLPPEGATGLKIEGWGCLREAPSKDRT</sequence>
<name>A0A6J5B827_9BURK</name>
<evidence type="ECO:0000313" key="3">
    <source>
        <dbReference type="Proteomes" id="UP000494255"/>
    </source>
</evidence>
<feature type="region of interest" description="Disordered" evidence="1">
    <location>
        <begin position="56"/>
        <end position="93"/>
    </location>
</feature>
<organism evidence="2 3">
    <name type="scientific">Paraburkholderia sediminicola</name>
    <dbReference type="NCBI Taxonomy" id="458836"/>
    <lineage>
        <taxon>Bacteria</taxon>
        <taxon>Pseudomonadati</taxon>
        <taxon>Pseudomonadota</taxon>
        <taxon>Betaproteobacteria</taxon>
        <taxon>Burkholderiales</taxon>
        <taxon>Burkholderiaceae</taxon>
        <taxon>Paraburkholderia</taxon>
    </lineage>
</organism>
<evidence type="ECO:0000256" key="1">
    <source>
        <dbReference type="SAM" id="MobiDB-lite"/>
    </source>
</evidence>